<sequence>MKFFFPKPRREYHHDTKNLLTQQISRFNQTHYTLYHTVRSLGCFCLSGFKGNFDELASW</sequence>
<gene>
    <name evidence="1" type="ORF">CLUMA_CG003528</name>
</gene>
<evidence type="ECO:0000313" key="1">
    <source>
        <dbReference type="EMBL" id="CRK89727.1"/>
    </source>
</evidence>
<reference evidence="1 2" key="1">
    <citation type="submission" date="2015-04" db="EMBL/GenBank/DDBJ databases">
        <authorList>
            <person name="Syromyatnikov M.Y."/>
            <person name="Popov V.N."/>
        </authorList>
    </citation>
    <scope>NUCLEOTIDE SEQUENCE [LARGE SCALE GENOMIC DNA]</scope>
</reference>
<proteinExistence type="predicted"/>
<protein>
    <submittedName>
        <fullName evidence="1">CLUMA_CG003528, isoform A</fullName>
    </submittedName>
</protein>
<name>A0A1J1HNV3_9DIPT</name>
<accession>A0A1J1HNV3</accession>
<organism evidence="1 2">
    <name type="scientific">Clunio marinus</name>
    <dbReference type="NCBI Taxonomy" id="568069"/>
    <lineage>
        <taxon>Eukaryota</taxon>
        <taxon>Metazoa</taxon>
        <taxon>Ecdysozoa</taxon>
        <taxon>Arthropoda</taxon>
        <taxon>Hexapoda</taxon>
        <taxon>Insecta</taxon>
        <taxon>Pterygota</taxon>
        <taxon>Neoptera</taxon>
        <taxon>Endopterygota</taxon>
        <taxon>Diptera</taxon>
        <taxon>Nematocera</taxon>
        <taxon>Chironomoidea</taxon>
        <taxon>Chironomidae</taxon>
        <taxon>Clunio</taxon>
    </lineage>
</organism>
<dbReference type="AlphaFoldDB" id="A0A1J1HNV3"/>
<dbReference type="EMBL" id="CVRI01000014">
    <property type="protein sequence ID" value="CRK89727.1"/>
    <property type="molecule type" value="Genomic_DNA"/>
</dbReference>
<keyword evidence="2" id="KW-1185">Reference proteome</keyword>
<dbReference type="Proteomes" id="UP000183832">
    <property type="component" value="Unassembled WGS sequence"/>
</dbReference>
<evidence type="ECO:0000313" key="2">
    <source>
        <dbReference type="Proteomes" id="UP000183832"/>
    </source>
</evidence>